<feature type="region of interest" description="Disordered" evidence="1">
    <location>
        <begin position="38"/>
        <end position="64"/>
    </location>
</feature>
<reference evidence="2" key="1">
    <citation type="journal article" date="2014" name="Int. J. Syst. Evol. Microbiol.">
        <title>Complete genome sequence of Corynebacterium casei LMG S-19264T (=DSM 44701T), isolated from a smear-ripened cheese.</title>
        <authorList>
            <consortium name="US DOE Joint Genome Institute (JGI-PGF)"/>
            <person name="Walter F."/>
            <person name="Albersmeier A."/>
            <person name="Kalinowski J."/>
            <person name="Ruckert C."/>
        </authorList>
    </citation>
    <scope>NUCLEOTIDE SEQUENCE</scope>
    <source>
        <strain evidence="2">CGMCC 4.7430</strain>
    </source>
</reference>
<feature type="region of interest" description="Disordered" evidence="1">
    <location>
        <begin position="1"/>
        <end position="26"/>
    </location>
</feature>
<name>A0A918A7E8_9ACTN</name>
<dbReference type="Proteomes" id="UP000660745">
    <property type="component" value="Unassembled WGS sequence"/>
</dbReference>
<evidence type="ECO:0000313" key="3">
    <source>
        <dbReference type="Proteomes" id="UP000660745"/>
    </source>
</evidence>
<dbReference type="AlphaFoldDB" id="A0A918A7E8"/>
<organism evidence="2 3">
    <name type="scientific">Nonomuraea glycinis</name>
    <dbReference type="NCBI Taxonomy" id="2047744"/>
    <lineage>
        <taxon>Bacteria</taxon>
        <taxon>Bacillati</taxon>
        <taxon>Actinomycetota</taxon>
        <taxon>Actinomycetes</taxon>
        <taxon>Streptosporangiales</taxon>
        <taxon>Streptosporangiaceae</taxon>
        <taxon>Nonomuraea</taxon>
    </lineage>
</organism>
<protein>
    <submittedName>
        <fullName evidence="2">Uncharacterized protein</fullName>
    </submittedName>
</protein>
<dbReference type="EMBL" id="BMNK01000004">
    <property type="protein sequence ID" value="GGP06629.1"/>
    <property type="molecule type" value="Genomic_DNA"/>
</dbReference>
<sequence>MNATAEAASSAATPVAAATTQANTPIEIPTAAAIPCARPEEADLRTTTAKSGPGDIAPSITTPPKATICAKDVIPQP</sequence>
<keyword evidence="3" id="KW-1185">Reference proteome</keyword>
<proteinExistence type="predicted"/>
<feature type="compositionally biased region" description="Low complexity" evidence="1">
    <location>
        <begin position="1"/>
        <end position="24"/>
    </location>
</feature>
<evidence type="ECO:0000256" key="1">
    <source>
        <dbReference type="SAM" id="MobiDB-lite"/>
    </source>
</evidence>
<gene>
    <name evidence="2" type="ORF">GCM10012278_31100</name>
</gene>
<evidence type="ECO:0000313" key="2">
    <source>
        <dbReference type="EMBL" id="GGP06629.1"/>
    </source>
</evidence>
<reference evidence="2" key="2">
    <citation type="submission" date="2020-09" db="EMBL/GenBank/DDBJ databases">
        <authorList>
            <person name="Sun Q."/>
            <person name="Zhou Y."/>
        </authorList>
    </citation>
    <scope>NUCLEOTIDE SEQUENCE</scope>
    <source>
        <strain evidence="2">CGMCC 4.7430</strain>
    </source>
</reference>
<accession>A0A918A7E8</accession>
<comment type="caution">
    <text evidence="2">The sequence shown here is derived from an EMBL/GenBank/DDBJ whole genome shotgun (WGS) entry which is preliminary data.</text>
</comment>